<feature type="region of interest" description="Disordered" evidence="1">
    <location>
        <begin position="136"/>
        <end position="162"/>
    </location>
</feature>
<dbReference type="Proteomes" id="UP001176210">
    <property type="component" value="Unassembled WGS sequence"/>
</dbReference>
<dbReference type="EMBL" id="JAPNQM010000001">
    <property type="protein sequence ID" value="MDL0116482.1"/>
    <property type="molecule type" value="Genomic_DNA"/>
</dbReference>
<gene>
    <name evidence="2" type="ORF">OWO77_05780</name>
</gene>
<protein>
    <submittedName>
        <fullName evidence="2">Uncharacterized protein</fullName>
    </submittedName>
</protein>
<reference evidence="2" key="2">
    <citation type="journal article" date="2023" name="Vet. Microbiol.">
        <title>Emergence of livestock-associated Mammaliicoccus sciuri ST71 co-harbouring mecA and mecC genes in Brazil.</title>
        <authorList>
            <person name="de Moura G.S."/>
            <person name="de Carvalho E."/>
            <person name="Ramos Sanchez E.M."/>
            <person name="Sellera F.P."/>
            <person name="Marques M.F.S."/>
            <person name="Heinemann M.B."/>
            <person name="De Vliegher S."/>
            <person name="Souza F.N."/>
            <person name="Mota R.A."/>
        </authorList>
    </citation>
    <scope>NUCLEOTIDE SEQUENCE</scope>
    <source>
        <strain evidence="2">BR656</strain>
    </source>
</reference>
<feature type="compositionally biased region" description="Basic and acidic residues" evidence="1">
    <location>
        <begin position="148"/>
        <end position="162"/>
    </location>
</feature>
<organism evidence="2 3">
    <name type="scientific">Mammaliicoccus sciuri</name>
    <name type="common">Staphylococcus sciuri</name>
    <dbReference type="NCBI Taxonomy" id="1296"/>
    <lineage>
        <taxon>Bacteria</taxon>
        <taxon>Bacillati</taxon>
        <taxon>Bacillota</taxon>
        <taxon>Bacilli</taxon>
        <taxon>Bacillales</taxon>
        <taxon>Staphylococcaceae</taxon>
        <taxon>Mammaliicoccus</taxon>
    </lineage>
</organism>
<evidence type="ECO:0000256" key="1">
    <source>
        <dbReference type="SAM" id="MobiDB-lite"/>
    </source>
</evidence>
<evidence type="ECO:0000313" key="3">
    <source>
        <dbReference type="Proteomes" id="UP001176210"/>
    </source>
</evidence>
<evidence type="ECO:0000313" key="2">
    <source>
        <dbReference type="EMBL" id="MDL0116482.1"/>
    </source>
</evidence>
<reference evidence="2" key="1">
    <citation type="submission" date="2022-09" db="EMBL/GenBank/DDBJ databases">
        <authorList>
            <person name="De Moura G.S."/>
            <person name="Carvalho E."/>
            <person name="Ramos Sanchez E.M."/>
            <person name="Sellera F.P."/>
            <person name="Marques M.F.S."/>
            <person name="Heinemann M.B."/>
            <person name="De Vliegher S."/>
            <person name="Souza F.N."/>
            <person name="Mota R.A."/>
        </authorList>
    </citation>
    <scope>NUCLEOTIDE SEQUENCE</scope>
    <source>
        <strain evidence="2">BR656</strain>
    </source>
</reference>
<keyword evidence="3" id="KW-1185">Reference proteome</keyword>
<comment type="caution">
    <text evidence="2">The sequence shown here is derived from an EMBL/GenBank/DDBJ whole genome shotgun (WGS) entry which is preliminary data.</text>
</comment>
<proteinExistence type="predicted"/>
<accession>A0ABT7HWF6</accession>
<sequence>MDNQHFLDFKGTFKNKVTDEWDDKFLRWELFRREYISGDPNDFYNDTMLEVIQEVMSERGLERITKEEMISEYYTRLKLYEYLVSSKQKGFETSVYLLEEMKSYPNMPEDYINFINELIAYIKSVNNERIEAEVEERKEIENEMPENEAEKERDELDLTKFL</sequence>
<name>A0ABT7HWF6_MAMSC</name>
<dbReference type="RefSeq" id="WP_285369487.1">
    <property type="nucleotide sequence ID" value="NZ_JAPNQM010000001.1"/>
</dbReference>